<dbReference type="PaxDb" id="3827-XP_004507583.1"/>
<evidence type="ECO:0000313" key="2">
    <source>
        <dbReference type="Proteomes" id="UP000087171"/>
    </source>
</evidence>
<gene>
    <name evidence="3" type="primary">LOC101493669</name>
</gene>
<dbReference type="PANTHER" id="PTHR47382:SF4">
    <property type="entry name" value="AMINOACYLTRANSFERASE, E1 UBIQUITIN-ACTIVATING ENZYME-RELATED"/>
    <property type="match status" value="1"/>
</dbReference>
<accession>A0A1S2YNQ0</accession>
<evidence type="ECO:0000313" key="3">
    <source>
        <dbReference type="RefSeq" id="XP_004507583.1"/>
    </source>
</evidence>
<sequence length="310" mass="35438">METKHDIDDECLHYDDEEISNSSSCVCGLIEFKKSEMFDYNLSSTGSDGGDSEDLFEINLNWKERLDSIREEEECESSTVFSLDINNNEEKIILDDVVYVAVGVDIDGGGSSSMEALSWALKHVVTPYTKLSLIHVFPQVKLIPTPLGKIPRCHVNLEHVDIYLTQKKNKRKLLIQKFINLCVESKVKVEMMLVEGDNVAKAIVDLVANLNIRKLVIGTNQSNLRKLRSRRQTSIADKVLKTIQENCDVKIICEGKEVIDQMINYCTSEHFKDNITSKMSNEIDEYRDFVPIKRLLPNPLWLFRTKFVLS</sequence>
<dbReference type="AlphaFoldDB" id="A0A1S2YNQ0"/>
<dbReference type="Proteomes" id="UP000087171">
    <property type="component" value="Chromosome Ca7"/>
</dbReference>
<dbReference type="OrthoDB" id="1654852at2759"/>
<dbReference type="PANTHER" id="PTHR47382">
    <property type="entry name" value="U-BOX DOMAIN-CONTAINING PROTEIN 52-LIKE"/>
    <property type="match status" value="1"/>
</dbReference>
<dbReference type="Gene3D" id="3.40.50.620">
    <property type="entry name" value="HUPs"/>
    <property type="match status" value="1"/>
</dbReference>
<name>A0A1S2YNQ0_CICAR</name>
<protein>
    <submittedName>
        <fullName evidence="3">Uncharacterized protein LOC101493669</fullName>
    </submittedName>
</protein>
<dbReference type="InterPro" id="IPR006016">
    <property type="entry name" value="UspA"/>
</dbReference>
<feature type="domain" description="UspA" evidence="1">
    <location>
        <begin position="101"/>
        <end position="242"/>
    </location>
</feature>
<dbReference type="KEGG" id="cam:101493669"/>
<dbReference type="InterPro" id="IPR014729">
    <property type="entry name" value="Rossmann-like_a/b/a_fold"/>
</dbReference>
<dbReference type="eggNOG" id="ENOG502SPKP">
    <property type="taxonomic scope" value="Eukaryota"/>
</dbReference>
<dbReference type="CDD" id="cd01989">
    <property type="entry name" value="USP_STK_Ubox_N"/>
    <property type="match status" value="1"/>
</dbReference>
<dbReference type="STRING" id="3827.A0A1S2YNQ0"/>
<dbReference type="GeneID" id="101493669"/>
<dbReference type="RefSeq" id="XP_004507583.1">
    <property type="nucleotide sequence ID" value="XM_004507526.3"/>
</dbReference>
<dbReference type="SUPFAM" id="SSF52402">
    <property type="entry name" value="Adenine nucleotide alpha hydrolases-like"/>
    <property type="match status" value="1"/>
</dbReference>
<dbReference type="Pfam" id="PF00582">
    <property type="entry name" value="Usp"/>
    <property type="match status" value="1"/>
</dbReference>
<evidence type="ECO:0000259" key="1">
    <source>
        <dbReference type="Pfam" id="PF00582"/>
    </source>
</evidence>
<proteinExistence type="predicted"/>
<reference evidence="2" key="1">
    <citation type="journal article" date="2013" name="Nat. Biotechnol.">
        <title>Draft genome sequence of chickpea (Cicer arietinum) provides a resource for trait improvement.</title>
        <authorList>
            <person name="Varshney R.K."/>
            <person name="Song C."/>
            <person name="Saxena R.K."/>
            <person name="Azam S."/>
            <person name="Yu S."/>
            <person name="Sharpe A.G."/>
            <person name="Cannon S."/>
            <person name="Baek J."/>
            <person name="Rosen B.D."/>
            <person name="Tar'an B."/>
            <person name="Millan T."/>
            <person name="Zhang X."/>
            <person name="Ramsay L.D."/>
            <person name="Iwata A."/>
            <person name="Wang Y."/>
            <person name="Nelson W."/>
            <person name="Farmer A.D."/>
            <person name="Gaur P.M."/>
            <person name="Soderlund C."/>
            <person name="Penmetsa R.V."/>
            <person name="Xu C."/>
            <person name="Bharti A.K."/>
            <person name="He W."/>
            <person name="Winter P."/>
            <person name="Zhao S."/>
            <person name="Hane J.K."/>
            <person name="Carrasquilla-Garcia N."/>
            <person name="Condie J.A."/>
            <person name="Upadhyaya H.D."/>
            <person name="Luo M.C."/>
            <person name="Thudi M."/>
            <person name="Gowda C.L."/>
            <person name="Singh N.P."/>
            <person name="Lichtenzveig J."/>
            <person name="Gali K.K."/>
            <person name="Rubio J."/>
            <person name="Nadarajan N."/>
            <person name="Dolezel J."/>
            <person name="Bansal K.C."/>
            <person name="Xu X."/>
            <person name="Edwards D."/>
            <person name="Zhang G."/>
            <person name="Kahl G."/>
            <person name="Gil J."/>
            <person name="Singh K.B."/>
            <person name="Datta S.K."/>
            <person name="Jackson S.A."/>
            <person name="Wang J."/>
            <person name="Cook D.R."/>
        </authorList>
    </citation>
    <scope>NUCLEOTIDE SEQUENCE [LARGE SCALE GENOMIC DNA]</scope>
    <source>
        <strain evidence="2">cv. CDC Frontier</strain>
    </source>
</reference>
<reference evidence="3" key="2">
    <citation type="submission" date="2025-08" db="UniProtKB">
        <authorList>
            <consortium name="RefSeq"/>
        </authorList>
    </citation>
    <scope>IDENTIFICATION</scope>
    <source>
        <tissue evidence="3">Etiolated seedlings</tissue>
    </source>
</reference>
<organism evidence="2 3">
    <name type="scientific">Cicer arietinum</name>
    <name type="common">Chickpea</name>
    <name type="synonym">Garbanzo</name>
    <dbReference type="NCBI Taxonomy" id="3827"/>
    <lineage>
        <taxon>Eukaryota</taxon>
        <taxon>Viridiplantae</taxon>
        <taxon>Streptophyta</taxon>
        <taxon>Embryophyta</taxon>
        <taxon>Tracheophyta</taxon>
        <taxon>Spermatophyta</taxon>
        <taxon>Magnoliopsida</taxon>
        <taxon>eudicotyledons</taxon>
        <taxon>Gunneridae</taxon>
        <taxon>Pentapetalae</taxon>
        <taxon>rosids</taxon>
        <taxon>fabids</taxon>
        <taxon>Fabales</taxon>
        <taxon>Fabaceae</taxon>
        <taxon>Papilionoideae</taxon>
        <taxon>50 kb inversion clade</taxon>
        <taxon>NPAAA clade</taxon>
        <taxon>Hologalegina</taxon>
        <taxon>IRL clade</taxon>
        <taxon>Cicereae</taxon>
        <taxon>Cicer</taxon>
    </lineage>
</organism>
<keyword evidence="2" id="KW-1185">Reference proteome</keyword>